<evidence type="ECO:0000256" key="5">
    <source>
        <dbReference type="ARBA" id="ARBA00012177"/>
    </source>
</evidence>
<keyword evidence="13 19" id="KW-0378">Hydrolase</keyword>
<name>E6PL49_9ZZZZ</name>
<dbReference type="InterPro" id="IPR011907">
    <property type="entry name" value="RNase_III"/>
</dbReference>
<keyword evidence="9" id="KW-0819">tRNA processing</keyword>
<dbReference type="FunFam" id="1.10.1520.10:FF:000001">
    <property type="entry name" value="Ribonuclease 3"/>
    <property type="match status" value="1"/>
</dbReference>
<dbReference type="Gene3D" id="3.30.160.20">
    <property type="match status" value="1"/>
</dbReference>
<dbReference type="GO" id="GO:0042802">
    <property type="term" value="F:identical protein binding"/>
    <property type="evidence" value="ECO:0007669"/>
    <property type="project" value="UniProtKB-ARBA"/>
</dbReference>
<keyword evidence="8" id="KW-0507">mRNA processing</keyword>
<dbReference type="InterPro" id="IPR036389">
    <property type="entry name" value="RNase_III_sf"/>
</dbReference>
<dbReference type="GO" id="GO:0003725">
    <property type="term" value="F:double-stranded RNA binding"/>
    <property type="evidence" value="ECO:0007669"/>
    <property type="project" value="TreeGrafter"/>
</dbReference>
<keyword evidence="12" id="KW-0255">Endonuclease</keyword>
<dbReference type="PROSITE" id="PS50142">
    <property type="entry name" value="RNASE_3_2"/>
    <property type="match status" value="1"/>
</dbReference>
<comment type="subcellular location">
    <subcellularLocation>
        <location evidence="2">Cytoplasm</location>
    </subcellularLocation>
</comment>
<dbReference type="HAMAP" id="MF_00104">
    <property type="entry name" value="RNase_III"/>
    <property type="match status" value="1"/>
</dbReference>
<evidence type="ECO:0000256" key="12">
    <source>
        <dbReference type="ARBA" id="ARBA00022759"/>
    </source>
</evidence>
<dbReference type="SMART" id="SM00358">
    <property type="entry name" value="DSRM"/>
    <property type="match status" value="1"/>
</dbReference>
<dbReference type="EC" id="3.1.26.3" evidence="5"/>
<evidence type="ECO:0000256" key="15">
    <source>
        <dbReference type="ARBA" id="ARBA00022884"/>
    </source>
</evidence>
<dbReference type="EMBL" id="CABM01000008">
    <property type="protein sequence ID" value="CBH95650.1"/>
    <property type="molecule type" value="Genomic_DNA"/>
</dbReference>
<dbReference type="Pfam" id="PF14622">
    <property type="entry name" value="Ribonucleas_3_3"/>
    <property type="match status" value="1"/>
</dbReference>
<comment type="similarity">
    <text evidence="3">Belongs to the ribonuclease III family.</text>
</comment>
<organism evidence="19">
    <name type="scientific">mine drainage metagenome</name>
    <dbReference type="NCBI Taxonomy" id="410659"/>
    <lineage>
        <taxon>unclassified sequences</taxon>
        <taxon>metagenomes</taxon>
        <taxon>ecological metagenomes</taxon>
    </lineage>
</organism>
<dbReference type="CDD" id="cd10845">
    <property type="entry name" value="DSRM_RNAse_III_family"/>
    <property type="match status" value="1"/>
</dbReference>
<gene>
    <name evidence="19" type="primary">rnc</name>
    <name evidence="19" type="ORF">CARN2_1914</name>
</gene>
<dbReference type="AlphaFoldDB" id="E6PL49"/>
<keyword evidence="15" id="KW-0694">RNA-binding</keyword>
<dbReference type="GO" id="GO:0004525">
    <property type="term" value="F:ribonuclease III activity"/>
    <property type="evidence" value="ECO:0007669"/>
    <property type="project" value="UniProtKB-EC"/>
</dbReference>
<evidence type="ECO:0000313" key="19">
    <source>
        <dbReference type="EMBL" id="CBH95650.1"/>
    </source>
</evidence>
<comment type="caution">
    <text evidence="19">The sequence shown here is derived from an EMBL/GenBank/DDBJ whole genome shotgun (WGS) entry which is preliminary data.</text>
</comment>
<feature type="domain" description="DRBM" evidence="17">
    <location>
        <begin position="152"/>
        <end position="222"/>
    </location>
</feature>
<dbReference type="FunFam" id="3.30.160.20:FF:000003">
    <property type="entry name" value="Ribonuclease 3"/>
    <property type="match status" value="1"/>
</dbReference>
<keyword evidence="6" id="KW-0963">Cytoplasm</keyword>
<dbReference type="GO" id="GO:0006364">
    <property type="term" value="P:rRNA processing"/>
    <property type="evidence" value="ECO:0007669"/>
    <property type="project" value="UniProtKB-KW"/>
</dbReference>
<keyword evidence="11" id="KW-0479">Metal-binding</keyword>
<dbReference type="GO" id="GO:0006397">
    <property type="term" value="P:mRNA processing"/>
    <property type="evidence" value="ECO:0007669"/>
    <property type="project" value="UniProtKB-KW"/>
</dbReference>
<dbReference type="InterPro" id="IPR014720">
    <property type="entry name" value="dsRBD_dom"/>
</dbReference>
<evidence type="ECO:0000259" key="17">
    <source>
        <dbReference type="PROSITE" id="PS50137"/>
    </source>
</evidence>
<evidence type="ECO:0000256" key="9">
    <source>
        <dbReference type="ARBA" id="ARBA00022694"/>
    </source>
</evidence>
<dbReference type="SMART" id="SM00535">
    <property type="entry name" value="RIBOc"/>
    <property type="match status" value="1"/>
</dbReference>
<protein>
    <recommendedName>
        <fullName evidence="5">ribonuclease III</fullName>
        <ecNumber evidence="5">3.1.26.3</ecNumber>
    </recommendedName>
</protein>
<dbReference type="SUPFAM" id="SSF54768">
    <property type="entry name" value="dsRNA-binding domain-like"/>
    <property type="match status" value="1"/>
</dbReference>
<evidence type="ECO:0000256" key="8">
    <source>
        <dbReference type="ARBA" id="ARBA00022664"/>
    </source>
</evidence>
<dbReference type="Pfam" id="PF00035">
    <property type="entry name" value="dsrm"/>
    <property type="match status" value="1"/>
</dbReference>
<evidence type="ECO:0000259" key="18">
    <source>
        <dbReference type="PROSITE" id="PS50142"/>
    </source>
</evidence>
<dbReference type="PANTHER" id="PTHR11207:SF0">
    <property type="entry name" value="RIBONUCLEASE 3"/>
    <property type="match status" value="1"/>
</dbReference>
<evidence type="ECO:0000256" key="4">
    <source>
        <dbReference type="ARBA" id="ARBA00011738"/>
    </source>
</evidence>
<dbReference type="NCBIfam" id="TIGR02191">
    <property type="entry name" value="RNaseIII"/>
    <property type="match status" value="1"/>
</dbReference>
<evidence type="ECO:0000256" key="11">
    <source>
        <dbReference type="ARBA" id="ARBA00022723"/>
    </source>
</evidence>
<keyword evidence="7" id="KW-0698">rRNA processing</keyword>
<evidence type="ECO:0000256" key="1">
    <source>
        <dbReference type="ARBA" id="ARBA00000109"/>
    </source>
</evidence>
<dbReference type="PANTHER" id="PTHR11207">
    <property type="entry name" value="RIBONUCLEASE III"/>
    <property type="match status" value="1"/>
</dbReference>
<evidence type="ECO:0000256" key="13">
    <source>
        <dbReference type="ARBA" id="ARBA00022801"/>
    </source>
</evidence>
<evidence type="ECO:0000256" key="3">
    <source>
        <dbReference type="ARBA" id="ARBA00010183"/>
    </source>
</evidence>
<comment type="catalytic activity">
    <reaction evidence="1">
        <text>Endonucleolytic cleavage to 5'-phosphomonoester.</text>
        <dbReference type="EC" id="3.1.26.3"/>
    </reaction>
</comment>
<evidence type="ECO:0000256" key="7">
    <source>
        <dbReference type="ARBA" id="ARBA00022552"/>
    </source>
</evidence>
<evidence type="ECO:0000256" key="6">
    <source>
        <dbReference type="ARBA" id="ARBA00022490"/>
    </source>
</evidence>
<dbReference type="CDD" id="cd00593">
    <property type="entry name" value="RIBOc"/>
    <property type="match status" value="1"/>
</dbReference>
<sequence length="239" mass="25949">MSSDADLQARLHYAFRDPALLRQALTHRSHGARNNERLEFIGDSVLNLAIASLLYGDGQASEGNLSYWRASLVREETLAGLAQELGLGACLLLGEGELRSGGSMRPSILADALEAVMGAVFLDGGFAAAQDLAERLFRDRLRNLDTQASAKDAKTRLQEILQGRKLKVPVYVVTATSGPAHLQHFQVQCEVAELDLRTQGDGGSRRAAEQQAAEQMIERLQSEIPSGRKPRRPGAPPKP</sequence>
<evidence type="ECO:0000256" key="14">
    <source>
        <dbReference type="ARBA" id="ARBA00022842"/>
    </source>
</evidence>
<feature type="region of interest" description="Disordered" evidence="16">
    <location>
        <begin position="200"/>
        <end position="239"/>
    </location>
</feature>
<comment type="subunit">
    <text evidence="4">Homodimer.</text>
</comment>
<dbReference type="InterPro" id="IPR000999">
    <property type="entry name" value="RNase_III_dom"/>
</dbReference>
<dbReference type="GO" id="GO:0005737">
    <property type="term" value="C:cytoplasm"/>
    <property type="evidence" value="ECO:0007669"/>
    <property type="project" value="UniProtKB-SubCell"/>
</dbReference>
<reference evidence="19" key="1">
    <citation type="submission" date="2009-10" db="EMBL/GenBank/DDBJ databases">
        <title>Diversity of trophic interactions inside an arsenic-rich microbial ecosystem.</title>
        <authorList>
            <person name="Bertin P.N."/>
            <person name="Heinrich-Salmeron A."/>
            <person name="Pelletier E."/>
            <person name="Goulhen-Chollet F."/>
            <person name="Arsene-Ploetze F."/>
            <person name="Gallien S."/>
            <person name="Calteau A."/>
            <person name="Vallenet D."/>
            <person name="Casiot C."/>
            <person name="Chane-Woon-Ming B."/>
            <person name="Giloteaux L."/>
            <person name="Barakat M."/>
            <person name="Bonnefoy V."/>
            <person name="Bruneel O."/>
            <person name="Chandler M."/>
            <person name="Cleiss J."/>
            <person name="Duran R."/>
            <person name="Elbaz-Poulichet F."/>
            <person name="Fonknechten N."/>
            <person name="Lauga B."/>
            <person name="Mornico D."/>
            <person name="Ortet P."/>
            <person name="Schaeffer C."/>
            <person name="Siguier P."/>
            <person name="Alexander Thil Smith A."/>
            <person name="Van Dorsselaer A."/>
            <person name="Weissenbach J."/>
            <person name="Medigue C."/>
            <person name="Le Paslier D."/>
        </authorList>
    </citation>
    <scope>NUCLEOTIDE SEQUENCE</scope>
</reference>
<keyword evidence="10" id="KW-0540">Nuclease</keyword>
<dbReference type="GO" id="GO:0046872">
    <property type="term" value="F:metal ion binding"/>
    <property type="evidence" value="ECO:0007669"/>
    <property type="project" value="UniProtKB-KW"/>
</dbReference>
<evidence type="ECO:0000256" key="10">
    <source>
        <dbReference type="ARBA" id="ARBA00022722"/>
    </source>
</evidence>
<feature type="domain" description="RNase III" evidence="18">
    <location>
        <begin position="4"/>
        <end position="125"/>
    </location>
</feature>
<proteinExistence type="inferred from homology"/>
<dbReference type="GO" id="GO:0008033">
    <property type="term" value="P:tRNA processing"/>
    <property type="evidence" value="ECO:0007669"/>
    <property type="project" value="UniProtKB-KW"/>
</dbReference>
<dbReference type="GO" id="GO:0010468">
    <property type="term" value="P:regulation of gene expression"/>
    <property type="evidence" value="ECO:0007669"/>
    <property type="project" value="TreeGrafter"/>
</dbReference>
<keyword evidence="14" id="KW-0460">Magnesium</keyword>
<accession>E6PL49</accession>
<dbReference type="SUPFAM" id="SSF69065">
    <property type="entry name" value="RNase III domain-like"/>
    <property type="match status" value="1"/>
</dbReference>
<evidence type="ECO:0000256" key="16">
    <source>
        <dbReference type="SAM" id="MobiDB-lite"/>
    </source>
</evidence>
<dbReference type="PROSITE" id="PS50137">
    <property type="entry name" value="DS_RBD"/>
    <property type="match status" value="1"/>
</dbReference>
<evidence type="ECO:0000256" key="2">
    <source>
        <dbReference type="ARBA" id="ARBA00004496"/>
    </source>
</evidence>
<dbReference type="Gene3D" id="1.10.1520.10">
    <property type="entry name" value="Ribonuclease III domain"/>
    <property type="match status" value="1"/>
</dbReference>